<keyword evidence="1" id="KW-0812">Transmembrane</keyword>
<gene>
    <name evidence="2" type="ORF">AUJ77_01420</name>
</gene>
<keyword evidence="1" id="KW-0472">Membrane</keyword>
<dbReference type="Proteomes" id="UP000181992">
    <property type="component" value="Unassembled WGS sequence"/>
</dbReference>
<reference evidence="2 3" key="1">
    <citation type="journal article" date="2016" name="Environ. Microbiol.">
        <title>Genomic resolution of a cold subsurface aquifer community provides metabolic insights for novel microbes adapted to high CO concentrations.</title>
        <authorList>
            <person name="Probst A.J."/>
            <person name="Castelle C.J."/>
            <person name="Singh A."/>
            <person name="Brown C.T."/>
            <person name="Anantharaman K."/>
            <person name="Sharon I."/>
            <person name="Hug L.A."/>
            <person name="Burstein D."/>
            <person name="Emerson J.B."/>
            <person name="Thomas B.C."/>
            <person name="Banfield J.F."/>
        </authorList>
    </citation>
    <scope>NUCLEOTIDE SEQUENCE [LARGE SCALE GENOMIC DNA]</scope>
    <source>
        <strain evidence="2">CG1_02_43_90</strain>
    </source>
</reference>
<sequence length="294" mass="33176">MNKNNLGAVIAIFIFAIPAFILAGMSASTGSGGTTIVSIASWVFWSILGVTAVYLIAMLVNKHSIRAGDTKSRDDHGWRGRVKEKVRDWLKEKDAESIKMTFYFVLLVITFLVFHFTKTNSFWYAFLVVLIGFHLIWIISFFLFPEKKMGGFTKFVIFGTFAFFVFAGVFPNTTTKWWGNIKDWHIGFESEKSSEIAPVEARVEVFTLGKEWVSFAPLIQGKDTLFECTTAGGEMKITYTSGKETKVKSEEVIHCPLPGEKFWAGKGLVGGIYSFRNNIPGQNQELHIYNARRL</sequence>
<feature type="transmembrane region" description="Helical" evidence="1">
    <location>
        <begin position="151"/>
        <end position="170"/>
    </location>
</feature>
<protein>
    <submittedName>
        <fullName evidence="2">Uncharacterized protein</fullName>
    </submittedName>
</protein>
<dbReference type="EMBL" id="MNVN01000011">
    <property type="protein sequence ID" value="OIO30871.1"/>
    <property type="molecule type" value="Genomic_DNA"/>
</dbReference>
<keyword evidence="1" id="KW-1133">Transmembrane helix</keyword>
<feature type="transmembrane region" description="Helical" evidence="1">
    <location>
        <begin position="42"/>
        <end position="61"/>
    </location>
</feature>
<evidence type="ECO:0000313" key="3">
    <source>
        <dbReference type="Proteomes" id="UP000181992"/>
    </source>
</evidence>
<proteinExistence type="predicted"/>
<feature type="transmembrane region" description="Helical" evidence="1">
    <location>
        <begin position="122"/>
        <end position="144"/>
    </location>
</feature>
<organism evidence="2 3">
    <name type="scientific">Candidatus Nomurabacteria bacterium CG1_02_43_90</name>
    <dbReference type="NCBI Taxonomy" id="1805281"/>
    <lineage>
        <taxon>Bacteria</taxon>
        <taxon>Candidatus Nomuraibacteriota</taxon>
    </lineage>
</organism>
<dbReference type="AlphaFoldDB" id="A0A1J4V9C8"/>
<evidence type="ECO:0000256" key="1">
    <source>
        <dbReference type="SAM" id="Phobius"/>
    </source>
</evidence>
<comment type="caution">
    <text evidence="2">The sequence shown here is derived from an EMBL/GenBank/DDBJ whole genome shotgun (WGS) entry which is preliminary data.</text>
</comment>
<name>A0A1J4V9C8_9BACT</name>
<feature type="transmembrane region" description="Helical" evidence="1">
    <location>
        <begin position="100"/>
        <end position="116"/>
    </location>
</feature>
<evidence type="ECO:0000313" key="2">
    <source>
        <dbReference type="EMBL" id="OIO30871.1"/>
    </source>
</evidence>
<accession>A0A1J4V9C8</accession>